<evidence type="ECO:0000256" key="1">
    <source>
        <dbReference type="SAM" id="MobiDB-lite"/>
    </source>
</evidence>
<accession>G2RC09</accession>
<evidence type="ECO:0000313" key="3">
    <source>
        <dbReference type="Proteomes" id="UP000008181"/>
    </source>
</evidence>
<keyword evidence="3" id="KW-1185">Reference proteome</keyword>
<dbReference type="KEGG" id="ttt:THITE_2096692"/>
<dbReference type="GeneID" id="11524134"/>
<feature type="region of interest" description="Disordered" evidence="1">
    <location>
        <begin position="95"/>
        <end position="114"/>
    </location>
</feature>
<dbReference type="AlphaFoldDB" id="G2RC09"/>
<dbReference type="Proteomes" id="UP000008181">
    <property type="component" value="Chromosome 4"/>
</dbReference>
<evidence type="ECO:0008006" key="4">
    <source>
        <dbReference type="Google" id="ProtNLM"/>
    </source>
</evidence>
<dbReference type="RefSeq" id="XP_003655666.1">
    <property type="nucleotide sequence ID" value="XM_003655618.1"/>
</dbReference>
<feature type="compositionally biased region" description="Low complexity" evidence="1">
    <location>
        <begin position="173"/>
        <end position="184"/>
    </location>
</feature>
<dbReference type="eggNOG" id="ENOG502S0H8">
    <property type="taxonomic scope" value="Eukaryota"/>
</dbReference>
<sequence length="535" mass="57225">MHDFFTRNGLLGSARLQCWRFAESLYPSSALVEAPSQGHCSYTLLLREHDSIIQFRPPRHRLDLVITAAARAALGDLVPDTQLLGTIHFPCASSDARQQHNTNDNNNSSSSKDDNDNDRCLLVYSLSLIRGTPLPALLHSLFPNPPPALPPLAEDTPTPTPTLTLTPTPPIPTWTRTSTLSPPPTFTLNPPLTPTETQALTLTPLLRALAHRYFAPAFRAALPATSPRLPALKRRVGRSLRARLALLREGLPARFGPVVREVQGALACIAGVAEVAGVPGGAGGAGGAGEEVVGGDGGDGGGGDSLPWAVTHGDLVGAGVGNVMVEMDRCSGGAKGGSHHDGDGGGVWRWSSTQRATDCCAGVVRLTGLVDWAEGEYLPFGVGLYGLEELLGRMVPVAGTGRRRFEYYPCAERLRAAFWEELEAAVPELVEDAVLRARVEKARLLGLLLWYGIAFDDGALNRVVRPGRDDEELQKLDLFLLGKDHDRDADAAAEAEEDAGRDSDSDSGCFFLDEEDAQTDDKVGAQRPWPAPGKL</sequence>
<dbReference type="EMBL" id="CP003012">
    <property type="protein sequence ID" value="AEO69330.1"/>
    <property type="molecule type" value="Genomic_DNA"/>
</dbReference>
<dbReference type="OrthoDB" id="5598852at2759"/>
<feature type="region of interest" description="Disordered" evidence="1">
    <location>
        <begin position="489"/>
        <end position="535"/>
    </location>
</feature>
<protein>
    <recommendedName>
        <fullName evidence="4">Aminoglycoside phosphotransferase domain-containing protein</fullName>
    </recommendedName>
</protein>
<feature type="compositionally biased region" description="Low complexity" evidence="1">
    <location>
        <begin position="101"/>
        <end position="110"/>
    </location>
</feature>
<dbReference type="STRING" id="578455.G2RC09"/>
<organism evidence="2 3">
    <name type="scientific">Thermothielavioides terrestris (strain ATCC 38088 / NRRL 8126)</name>
    <name type="common">Thielavia terrestris</name>
    <dbReference type="NCBI Taxonomy" id="578455"/>
    <lineage>
        <taxon>Eukaryota</taxon>
        <taxon>Fungi</taxon>
        <taxon>Dikarya</taxon>
        <taxon>Ascomycota</taxon>
        <taxon>Pezizomycotina</taxon>
        <taxon>Sordariomycetes</taxon>
        <taxon>Sordariomycetidae</taxon>
        <taxon>Sordariales</taxon>
        <taxon>Chaetomiaceae</taxon>
        <taxon>Thermothielavioides</taxon>
        <taxon>Thermothielavioides terrestris</taxon>
    </lineage>
</organism>
<evidence type="ECO:0000313" key="2">
    <source>
        <dbReference type="EMBL" id="AEO69330.1"/>
    </source>
</evidence>
<feature type="region of interest" description="Disordered" evidence="1">
    <location>
        <begin position="164"/>
        <end position="184"/>
    </location>
</feature>
<reference evidence="2 3" key="1">
    <citation type="journal article" date="2011" name="Nat. Biotechnol.">
        <title>Comparative genomic analysis of the thermophilic biomass-degrading fungi Myceliophthora thermophila and Thielavia terrestris.</title>
        <authorList>
            <person name="Berka R.M."/>
            <person name="Grigoriev I.V."/>
            <person name="Otillar R."/>
            <person name="Salamov A."/>
            <person name="Grimwood J."/>
            <person name="Reid I."/>
            <person name="Ishmael N."/>
            <person name="John T."/>
            <person name="Darmond C."/>
            <person name="Moisan M.-C."/>
            <person name="Henrissat B."/>
            <person name="Coutinho P.M."/>
            <person name="Lombard V."/>
            <person name="Natvig D.O."/>
            <person name="Lindquist E."/>
            <person name="Schmutz J."/>
            <person name="Lucas S."/>
            <person name="Harris P."/>
            <person name="Powlowski J."/>
            <person name="Bellemare A."/>
            <person name="Taylor D."/>
            <person name="Butler G."/>
            <person name="de Vries R.P."/>
            <person name="Allijn I.E."/>
            <person name="van den Brink J."/>
            <person name="Ushinsky S."/>
            <person name="Storms R."/>
            <person name="Powell A.J."/>
            <person name="Paulsen I.T."/>
            <person name="Elbourne L.D.H."/>
            <person name="Baker S.E."/>
            <person name="Magnuson J."/>
            <person name="LaBoissiere S."/>
            <person name="Clutterbuck A.J."/>
            <person name="Martinez D."/>
            <person name="Wogulis M."/>
            <person name="de Leon A.L."/>
            <person name="Rey M.W."/>
            <person name="Tsang A."/>
        </authorList>
    </citation>
    <scope>NUCLEOTIDE SEQUENCE [LARGE SCALE GENOMIC DNA]</scope>
    <source>
        <strain evidence="3">ATCC 38088 / NRRL 8126</strain>
    </source>
</reference>
<gene>
    <name evidence="2" type="ORF">THITE_2096692</name>
</gene>
<proteinExistence type="predicted"/>
<name>G2RC09_THETT</name>
<dbReference type="HOGENOM" id="CLU_038193_2_0_1"/>